<evidence type="ECO:0000313" key="1">
    <source>
        <dbReference type="EMBL" id="MBX62522.1"/>
    </source>
</evidence>
<protein>
    <submittedName>
        <fullName evidence="1">Uncharacterized protein</fullName>
    </submittedName>
</protein>
<proteinExistence type="predicted"/>
<dbReference type="AlphaFoldDB" id="A0A2P2Q699"/>
<reference evidence="1" key="1">
    <citation type="submission" date="2018-02" db="EMBL/GenBank/DDBJ databases">
        <title>Rhizophora mucronata_Transcriptome.</title>
        <authorList>
            <person name="Meera S.P."/>
            <person name="Sreeshan A."/>
            <person name="Augustine A."/>
        </authorList>
    </citation>
    <scope>NUCLEOTIDE SEQUENCE</scope>
    <source>
        <tissue evidence="1">Leaf</tissue>
    </source>
</reference>
<sequence length="58" mass="7124">MEMSFNVVQKAFEWTRCHFHTLKKWTLISQPFNTRFKIYTRHFSVSKLLKVRKLSHNP</sequence>
<dbReference type="EMBL" id="GGEC01082038">
    <property type="protein sequence ID" value="MBX62522.1"/>
    <property type="molecule type" value="Transcribed_RNA"/>
</dbReference>
<name>A0A2P2Q699_RHIMU</name>
<accession>A0A2P2Q699</accession>
<organism evidence="1">
    <name type="scientific">Rhizophora mucronata</name>
    <name type="common">Asiatic mangrove</name>
    <dbReference type="NCBI Taxonomy" id="61149"/>
    <lineage>
        <taxon>Eukaryota</taxon>
        <taxon>Viridiplantae</taxon>
        <taxon>Streptophyta</taxon>
        <taxon>Embryophyta</taxon>
        <taxon>Tracheophyta</taxon>
        <taxon>Spermatophyta</taxon>
        <taxon>Magnoliopsida</taxon>
        <taxon>eudicotyledons</taxon>
        <taxon>Gunneridae</taxon>
        <taxon>Pentapetalae</taxon>
        <taxon>rosids</taxon>
        <taxon>fabids</taxon>
        <taxon>Malpighiales</taxon>
        <taxon>Rhizophoraceae</taxon>
        <taxon>Rhizophora</taxon>
    </lineage>
</organism>